<dbReference type="Proteomes" id="UP001231109">
    <property type="component" value="Unassembled WGS sequence"/>
</dbReference>
<gene>
    <name evidence="4" type="ORF">ORJ04_11675</name>
</gene>
<evidence type="ECO:0000259" key="3">
    <source>
        <dbReference type="PROSITE" id="PS51186"/>
    </source>
</evidence>
<comment type="caution">
    <text evidence="4">The sequence shown here is derived from an EMBL/GenBank/DDBJ whole genome shotgun (WGS) entry which is preliminary data.</text>
</comment>
<protein>
    <submittedName>
        <fullName evidence="4">GNAT family N-acetyltransferase</fullName>
    </submittedName>
</protein>
<organism evidence="4 5">
    <name type="scientific">Rheinheimera baltica</name>
    <dbReference type="NCBI Taxonomy" id="67576"/>
    <lineage>
        <taxon>Bacteria</taxon>
        <taxon>Pseudomonadati</taxon>
        <taxon>Pseudomonadota</taxon>
        <taxon>Gammaproteobacteria</taxon>
        <taxon>Chromatiales</taxon>
        <taxon>Chromatiaceae</taxon>
        <taxon>Rheinheimera</taxon>
    </lineage>
</organism>
<dbReference type="Pfam" id="PF00583">
    <property type="entry name" value="Acetyltransf_1"/>
    <property type="match status" value="1"/>
</dbReference>
<dbReference type="CDD" id="cd04301">
    <property type="entry name" value="NAT_SF"/>
    <property type="match status" value="1"/>
</dbReference>
<evidence type="ECO:0000313" key="4">
    <source>
        <dbReference type="EMBL" id="MDP5136605.1"/>
    </source>
</evidence>
<accession>A0ABT9I0N6</accession>
<sequence length="163" mass="18148">MALKNNDDYTDAVVVCGGTRAEGGIKMSNFTEDNSSEFADQAKQKIAEFNAQHWDASKRQALGLKQLNAFGELVAALAGRTFGNWFYLESFWLAETERGKGIGSAMLASAEAMAKARGCRFVVLDTVEFQAKPFYQRHGYQVKWVQQDYPFAGGAKYFMTKTL</sequence>
<dbReference type="PANTHER" id="PTHR43877">
    <property type="entry name" value="AMINOALKYLPHOSPHONATE N-ACETYLTRANSFERASE-RELATED-RELATED"/>
    <property type="match status" value="1"/>
</dbReference>
<feature type="domain" description="N-acetyltransferase" evidence="3">
    <location>
        <begin position="25"/>
        <end position="163"/>
    </location>
</feature>
<reference evidence="4 5" key="1">
    <citation type="submission" date="2022-11" db="EMBL/GenBank/DDBJ databases">
        <title>Viruses from the air-sea interface of a natural surface slick.</title>
        <authorList>
            <person name="Rahlff J."/>
            <person name="Holmfeldt K."/>
        </authorList>
    </citation>
    <scope>NUCLEOTIDE SEQUENCE [LARGE SCALE GENOMIC DNA]</scope>
    <source>
        <strain evidence="4 5">SMS4</strain>
    </source>
</reference>
<dbReference type="InterPro" id="IPR050832">
    <property type="entry name" value="Bact_Acetyltransf"/>
</dbReference>
<keyword evidence="5" id="KW-1185">Reference proteome</keyword>
<dbReference type="SUPFAM" id="SSF55729">
    <property type="entry name" value="Acyl-CoA N-acyltransferases (Nat)"/>
    <property type="match status" value="1"/>
</dbReference>
<keyword evidence="2" id="KW-0012">Acyltransferase</keyword>
<dbReference type="EMBL" id="JAPJDZ010000027">
    <property type="protein sequence ID" value="MDP5136605.1"/>
    <property type="molecule type" value="Genomic_DNA"/>
</dbReference>
<keyword evidence="1" id="KW-0808">Transferase</keyword>
<dbReference type="RefSeq" id="WP_305976022.1">
    <property type="nucleotide sequence ID" value="NZ_JAPJDZ010000027.1"/>
</dbReference>
<dbReference type="InterPro" id="IPR016181">
    <property type="entry name" value="Acyl_CoA_acyltransferase"/>
</dbReference>
<dbReference type="InterPro" id="IPR000182">
    <property type="entry name" value="GNAT_dom"/>
</dbReference>
<dbReference type="Gene3D" id="3.40.630.30">
    <property type="match status" value="1"/>
</dbReference>
<dbReference type="PROSITE" id="PS51186">
    <property type="entry name" value="GNAT"/>
    <property type="match status" value="1"/>
</dbReference>
<evidence type="ECO:0000256" key="1">
    <source>
        <dbReference type="ARBA" id="ARBA00022679"/>
    </source>
</evidence>
<evidence type="ECO:0000313" key="5">
    <source>
        <dbReference type="Proteomes" id="UP001231109"/>
    </source>
</evidence>
<dbReference type="PANTHER" id="PTHR43877:SF2">
    <property type="entry name" value="AMINOALKYLPHOSPHONATE N-ACETYLTRANSFERASE-RELATED"/>
    <property type="match status" value="1"/>
</dbReference>
<proteinExistence type="predicted"/>
<name>A0ABT9I0N6_9GAMM</name>
<evidence type="ECO:0000256" key="2">
    <source>
        <dbReference type="ARBA" id="ARBA00023315"/>
    </source>
</evidence>